<evidence type="ECO:0000313" key="3">
    <source>
        <dbReference type="EMBL" id="KAK5084118.1"/>
    </source>
</evidence>
<dbReference type="EMBL" id="JAVRRG010000115">
    <property type="protein sequence ID" value="KAK5084118.1"/>
    <property type="molecule type" value="Genomic_DNA"/>
</dbReference>
<evidence type="ECO:0000313" key="4">
    <source>
        <dbReference type="Proteomes" id="UP001345013"/>
    </source>
</evidence>
<feature type="compositionally biased region" description="Low complexity" evidence="1">
    <location>
        <begin position="183"/>
        <end position="198"/>
    </location>
</feature>
<organism evidence="3 4">
    <name type="scientific">Lithohypha guttulata</name>
    <dbReference type="NCBI Taxonomy" id="1690604"/>
    <lineage>
        <taxon>Eukaryota</taxon>
        <taxon>Fungi</taxon>
        <taxon>Dikarya</taxon>
        <taxon>Ascomycota</taxon>
        <taxon>Pezizomycotina</taxon>
        <taxon>Eurotiomycetes</taxon>
        <taxon>Chaetothyriomycetidae</taxon>
        <taxon>Chaetothyriales</taxon>
        <taxon>Trichomeriaceae</taxon>
        <taxon>Lithohypha</taxon>
    </lineage>
</organism>
<name>A0ABR0K3L5_9EURO</name>
<feature type="chain" id="PRO_5045672198" description="Apple domain-containing protein" evidence="2">
    <location>
        <begin position="25"/>
        <end position="681"/>
    </location>
</feature>
<comment type="caution">
    <text evidence="3">The sequence shown here is derived from an EMBL/GenBank/DDBJ whole genome shotgun (WGS) entry which is preliminary data.</text>
</comment>
<gene>
    <name evidence="3" type="ORF">LTR24_007543</name>
</gene>
<evidence type="ECO:0000256" key="1">
    <source>
        <dbReference type="SAM" id="MobiDB-lite"/>
    </source>
</evidence>
<feature type="region of interest" description="Disordered" evidence="1">
    <location>
        <begin position="176"/>
        <end position="223"/>
    </location>
</feature>
<proteinExistence type="predicted"/>
<feature type="signal peptide" evidence="2">
    <location>
        <begin position="1"/>
        <end position="24"/>
    </location>
</feature>
<keyword evidence="4" id="KW-1185">Reference proteome</keyword>
<sequence length="681" mass="73493">MSRLYLAISLMLVASTPLAPVTVAAKLIHAPLHLIHPELAVRDLAATPSTAGIPCTGTGCVSSTTTPSLPCGEANGTEFAGTNSMWTMLCDIDFLAQDIYPFHLAKSFENCLKYCEEYNDEHGEGRCAGFVFAPDRSNLDNDCYLKSTLDNAIYPATLHLLGASLLPTTATSTVISPLPPATQAPTTTTSTTESIVTPPRLPTQPADPVASDESTSEQGPVVQGKVPTVTKSTYLGTSVDEVASEYVSHAPAKPQQLSGAMLEVAINVDLITGYPLAPDTGTWTGDDASTHHLATMSVTPRLARDGGRGGNINGTNVFIFCDTSTYGKDKDAVLGYLNGFVSSSVAVDESMNALVNRPLSLTNSLGQWQDDVGRMRGWVPMTTGEAAFNTAISGQGYRYAVWPNSSPIPLNSTHAIIYAPLVYLEVDMQDQSSPRYTSLGNTLLLISIDPVYGPHADRLHNQFFTQNEINWGSLGGIRAWGSNGQDALDGDIYVFGQADNGILLGKVAAPNYDDCDQYVYWDGESWSSEMPPTTSSSNALIIDQPIMNMDLIYSPAHKTFIMIYLTPEADNTFYYRYLVGKDNSTLAIIPPYDGGGDEHYVENLLTNTWSEQQVLFTVRAPARGYAYAGGMHAGYFGIDDIANGGTKMLCTWTEHTEVDPEKPDSGYAHKSQVIELSWLVD</sequence>
<protein>
    <recommendedName>
        <fullName evidence="5">Apple domain-containing protein</fullName>
    </recommendedName>
</protein>
<dbReference type="Proteomes" id="UP001345013">
    <property type="component" value="Unassembled WGS sequence"/>
</dbReference>
<accession>A0ABR0K3L5</accession>
<evidence type="ECO:0000256" key="2">
    <source>
        <dbReference type="SAM" id="SignalP"/>
    </source>
</evidence>
<reference evidence="3 4" key="1">
    <citation type="submission" date="2023-08" db="EMBL/GenBank/DDBJ databases">
        <title>Black Yeasts Isolated from many extreme environments.</title>
        <authorList>
            <person name="Coleine C."/>
            <person name="Stajich J.E."/>
            <person name="Selbmann L."/>
        </authorList>
    </citation>
    <scope>NUCLEOTIDE SEQUENCE [LARGE SCALE GENOMIC DNA]</scope>
    <source>
        <strain evidence="3 4">CCFEE 5885</strain>
    </source>
</reference>
<evidence type="ECO:0008006" key="5">
    <source>
        <dbReference type="Google" id="ProtNLM"/>
    </source>
</evidence>
<keyword evidence="2" id="KW-0732">Signal</keyword>